<protein>
    <submittedName>
        <fullName evidence="2">Uncharacterized protein</fullName>
    </submittedName>
</protein>
<sequence length="420" mass="47344">MPENNDNIINDIGLQQLQPLVSSSLTATVKMLSKLKSNDANHDHARAPFSALSKRRKTVKFVASVLLLLSGWQLICSQNRMLKDFASNLQTPSAFAAEERRDGSIDSSAGETLRNPAHNSHAADSDRSHHADASHANVFPPAQPPSNSSLVIIMGNLRGGEQAWESLYKKVLDVNSADLALIIGPTNSTSNYLYPNSSLYTRAKYIWNFREYNDWADAIDLINGTSWRETHLPYFTRRRTGLLGGVKGHLGSGAIIFMIRWFLSQQLLDHPDVLNQYEQFVITRADHYYQCPHEYTTLDLSNNTVWIPQGEAYGGVTDRHLIVSRANILDTLDIFPTLFQQRDEQLQDWIAVGTPESILKRVWTSKGLNVRRMKRVMFTCATPLDTSRWKRAKGEVPGVPGLLKKYESEYDQTQQNCPTL</sequence>
<name>A0AAD8Y8C2_9STRA</name>
<comment type="caution">
    <text evidence="2">The sequence shown here is derived from an EMBL/GenBank/DDBJ whole genome shotgun (WGS) entry which is preliminary data.</text>
</comment>
<organism evidence="2 3">
    <name type="scientific">Skeletonema marinoi</name>
    <dbReference type="NCBI Taxonomy" id="267567"/>
    <lineage>
        <taxon>Eukaryota</taxon>
        <taxon>Sar</taxon>
        <taxon>Stramenopiles</taxon>
        <taxon>Ochrophyta</taxon>
        <taxon>Bacillariophyta</taxon>
        <taxon>Coscinodiscophyceae</taxon>
        <taxon>Thalassiosirophycidae</taxon>
        <taxon>Thalassiosirales</taxon>
        <taxon>Skeletonemataceae</taxon>
        <taxon>Skeletonema</taxon>
        <taxon>Skeletonema marinoi-dohrnii complex</taxon>
    </lineage>
</organism>
<keyword evidence="3" id="KW-1185">Reference proteome</keyword>
<dbReference type="AlphaFoldDB" id="A0AAD8Y8C2"/>
<dbReference type="EMBL" id="JATAAI010000013">
    <property type="protein sequence ID" value="KAK1741518.1"/>
    <property type="molecule type" value="Genomic_DNA"/>
</dbReference>
<reference evidence="2" key="1">
    <citation type="submission" date="2023-06" db="EMBL/GenBank/DDBJ databases">
        <title>Survivors Of The Sea: Transcriptome response of Skeletonema marinoi to long-term dormancy.</title>
        <authorList>
            <person name="Pinder M.I.M."/>
            <person name="Kourtchenko O."/>
            <person name="Robertson E.K."/>
            <person name="Larsson T."/>
            <person name="Maumus F."/>
            <person name="Osuna-Cruz C.M."/>
            <person name="Vancaester E."/>
            <person name="Stenow R."/>
            <person name="Vandepoele K."/>
            <person name="Ploug H."/>
            <person name="Bruchert V."/>
            <person name="Godhe A."/>
            <person name="Topel M."/>
        </authorList>
    </citation>
    <scope>NUCLEOTIDE SEQUENCE</scope>
    <source>
        <strain evidence="2">R05AC</strain>
    </source>
</reference>
<evidence type="ECO:0000313" key="2">
    <source>
        <dbReference type="EMBL" id="KAK1741518.1"/>
    </source>
</evidence>
<gene>
    <name evidence="2" type="ORF">QTG54_007996</name>
</gene>
<accession>A0AAD8Y8C2</accession>
<proteinExistence type="predicted"/>
<evidence type="ECO:0000313" key="3">
    <source>
        <dbReference type="Proteomes" id="UP001224775"/>
    </source>
</evidence>
<dbReference type="Proteomes" id="UP001224775">
    <property type="component" value="Unassembled WGS sequence"/>
</dbReference>
<feature type="region of interest" description="Disordered" evidence="1">
    <location>
        <begin position="97"/>
        <end position="143"/>
    </location>
</feature>
<feature type="compositionally biased region" description="Basic and acidic residues" evidence="1">
    <location>
        <begin position="121"/>
        <end position="133"/>
    </location>
</feature>
<evidence type="ECO:0000256" key="1">
    <source>
        <dbReference type="SAM" id="MobiDB-lite"/>
    </source>
</evidence>